<comment type="caution">
    <text evidence="7">The sequence shown here is derived from an EMBL/GenBank/DDBJ whole genome shotgun (WGS) entry which is preliminary data.</text>
</comment>
<dbReference type="AlphaFoldDB" id="A0A845DM66"/>
<dbReference type="Pfam" id="PF00278">
    <property type="entry name" value="Orn_DAP_Arg_deC"/>
    <property type="match status" value="1"/>
</dbReference>
<feature type="domain" description="Orn/DAP/Arg decarboxylase 2 C-terminal" evidence="5">
    <location>
        <begin position="20"/>
        <end position="365"/>
    </location>
</feature>
<accession>A0A845DM66</accession>
<dbReference type="Gene3D" id="3.20.20.10">
    <property type="entry name" value="Alanine racemase"/>
    <property type="match status" value="1"/>
</dbReference>
<evidence type="ECO:0000313" key="8">
    <source>
        <dbReference type="Proteomes" id="UP000460949"/>
    </source>
</evidence>
<evidence type="ECO:0000259" key="5">
    <source>
        <dbReference type="Pfam" id="PF00278"/>
    </source>
</evidence>
<dbReference type="PANTHER" id="PTHR43727:SF2">
    <property type="entry name" value="GROUP IV DECARBOXYLASE"/>
    <property type="match status" value="1"/>
</dbReference>
<dbReference type="InterPro" id="IPR022643">
    <property type="entry name" value="De-COase2_C"/>
</dbReference>
<dbReference type="RefSeq" id="WP_160835037.1">
    <property type="nucleotide sequence ID" value="NZ_WMET01000001.1"/>
</dbReference>
<keyword evidence="2 3" id="KW-0663">Pyridoxal phosphate</keyword>
<dbReference type="GO" id="GO:0008836">
    <property type="term" value="F:diaminopimelate decarboxylase activity"/>
    <property type="evidence" value="ECO:0007669"/>
    <property type="project" value="TreeGrafter"/>
</dbReference>
<dbReference type="GO" id="GO:0006596">
    <property type="term" value="P:polyamine biosynthetic process"/>
    <property type="evidence" value="ECO:0007669"/>
    <property type="project" value="InterPro"/>
</dbReference>
<name>A0A845DM66_9BACI</name>
<comment type="cofactor">
    <cofactor evidence="1 3">
        <name>pyridoxal 5'-phosphate</name>
        <dbReference type="ChEBI" id="CHEBI:597326"/>
    </cofactor>
</comment>
<dbReference type="PANTHER" id="PTHR43727">
    <property type="entry name" value="DIAMINOPIMELATE DECARBOXYLASE"/>
    <property type="match status" value="1"/>
</dbReference>
<dbReference type="CDD" id="cd06843">
    <property type="entry name" value="PLPDE_III_PvsE_like"/>
    <property type="match status" value="1"/>
</dbReference>
<evidence type="ECO:0000256" key="1">
    <source>
        <dbReference type="ARBA" id="ARBA00001933"/>
    </source>
</evidence>
<dbReference type="InterPro" id="IPR000183">
    <property type="entry name" value="Orn/DAP/Arg_de-COase"/>
</dbReference>
<evidence type="ECO:0000256" key="4">
    <source>
        <dbReference type="RuleBase" id="RU003737"/>
    </source>
</evidence>
<evidence type="ECO:0000259" key="6">
    <source>
        <dbReference type="Pfam" id="PF02784"/>
    </source>
</evidence>
<dbReference type="PRINTS" id="PR01182">
    <property type="entry name" value="ORNDCRBXLASE"/>
</dbReference>
<sequence>MDIEKIINEKHRETEPVCAYVYDLQQLKTHAASLKAGLPDFCELYYAVKANPDPIILEALAPIIDGFDTASEGEMEKAEGERPLLFGAPAKKDREIASAVEKGIRYINVESLHDLYRINEAAGNAGKVMPVLLRVNLRKDVPESHHMMSGTATQFGIDEYQIPDCLNTADRLDHVDVKGFHFHAMSNNLDARKHVAFTALCIQKAKDWAGTFQLDLETVDVGGGIGVNYWDPDDPFDWPIFAAGLHQLEEEAGDLTVILELGRYMTAECGSYVTEVLDVKENHDKAFALVRGGSHHLRLPAAWKMSHPFRIIPVEKWKKSWPRPHVAGRDVTITGELCTPNDVLVRAVKVDTLRAGDLVVFDYAGAYAWTISHHEFLSHPEPQMIYVDE</sequence>
<dbReference type="SUPFAM" id="SSF50621">
    <property type="entry name" value="Alanine racemase C-terminal domain-like"/>
    <property type="match status" value="1"/>
</dbReference>
<feature type="modified residue" description="N6-(pyridoxal phosphate)lysine" evidence="3">
    <location>
        <position position="49"/>
    </location>
</feature>
<dbReference type="Pfam" id="PF02784">
    <property type="entry name" value="Orn_Arg_deC_N"/>
    <property type="match status" value="1"/>
</dbReference>
<reference evidence="7 8" key="1">
    <citation type="submission" date="2019-11" db="EMBL/GenBank/DDBJ databases">
        <title>Genome sequences of 17 halophilic strains isolated from different environments.</title>
        <authorList>
            <person name="Furrow R.E."/>
        </authorList>
    </citation>
    <scope>NUCLEOTIDE SEQUENCE [LARGE SCALE GENOMIC DNA]</scope>
    <source>
        <strain evidence="7 8">22511_23_Filter</strain>
    </source>
</reference>
<dbReference type="Gene3D" id="2.40.37.10">
    <property type="entry name" value="Lyase, Ornithine Decarboxylase, Chain A, domain 1"/>
    <property type="match status" value="1"/>
</dbReference>
<evidence type="ECO:0000313" key="7">
    <source>
        <dbReference type="EMBL" id="MYL18580.1"/>
    </source>
</evidence>
<protein>
    <submittedName>
        <fullName evidence="7">Siderophore biosynthesis PLP-dependent protein</fullName>
    </submittedName>
</protein>
<dbReference type="Proteomes" id="UP000460949">
    <property type="component" value="Unassembled WGS sequence"/>
</dbReference>
<dbReference type="SUPFAM" id="SSF51419">
    <property type="entry name" value="PLP-binding barrel"/>
    <property type="match status" value="1"/>
</dbReference>
<evidence type="ECO:0000256" key="2">
    <source>
        <dbReference type="ARBA" id="ARBA00022898"/>
    </source>
</evidence>
<evidence type="ECO:0000256" key="3">
    <source>
        <dbReference type="PIRSR" id="PIRSR600183-50"/>
    </source>
</evidence>
<dbReference type="GO" id="GO:0009089">
    <property type="term" value="P:lysine biosynthetic process via diaminopimelate"/>
    <property type="evidence" value="ECO:0007669"/>
    <property type="project" value="TreeGrafter"/>
</dbReference>
<dbReference type="PRINTS" id="PR01179">
    <property type="entry name" value="ODADCRBXLASE"/>
</dbReference>
<dbReference type="InterPro" id="IPR022644">
    <property type="entry name" value="De-COase2_N"/>
</dbReference>
<dbReference type="InterPro" id="IPR029066">
    <property type="entry name" value="PLP-binding_barrel"/>
</dbReference>
<feature type="domain" description="Orn/DAP/Arg decarboxylase 2 N-terminal" evidence="6">
    <location>
        <begin position="26"/>
        <end position="267"/>
    </location>
</feature>
<gene>
    <name evidence="7" type="ORF">GLW04_01690</name>
</gene>
<proteinExistence type="inferred from homology"/>
<organism evidence="7 8">
    <name type="scientific">Halobacillus litoralis</name>
    <dbReference type="NCBI Taxonomy" id="45668"/>
    <lineage>
        <taxon>Bacteria</taxon>
        <taxon>Bacillati</taxon>
        <taxon>Bacillota</taxon>
        <taxon>Bacilli</taxon>
        <taxon>Bacillales</taxon>
        <taxon>Bacillaceae</taxon>
        <taxon>Halobacillus</taxon>
    </lineage>
</organism>
<comment type="similarity">
    <text evidence="4">Belongs to the Orn/Lys/Arg decarboxylase class-II family.</text>
</comment>
<feature type="active site" description="Proton donor" evidence="3">
    <location>
        <position position="338"/>
    </location>
</feature>
<dbReference type="InterPro" id="IPR009006">
    <property type="entry name" value="Ala_racemase/Decarboxylase_C"/>
</dbReference>
<dbReference type="EMBL" id="WMET01000001">
    <property type="protein sequence ID" value="MYL18580.1"/>
    <property type="molecule type" value="Genomic_DNA"/>
</dbReference>
<dbReference type="InterPro" id="IPR002433">
    <property type="entry name" value="Orn_de-COase"/>
</dbReference>